<organism evidence="3 4">
    <name type="scientific">Rubrivivax rivuli</name>
    <dbReference type="NCBI Taxonomy" id="1862385"/>
    <lineage>
        <taxon>Bacteria</taxon>
        <taxon>Pseudomonadati</taxon>
        <taxon>Pseudomonadota</taxon>
        <taxon>Betaproteobacteria</taxon>
        <taxon>Burkholderiales</taxon>
        <taxon>Sphaerotilaceae</taxon>
        <taxon>Rubrivivax</taxon>
    </lineage>
</organism>
<evidence type="ECO:0000313" key="4">
    <source>
        <dbReference type="Proteomes" id="UP000285575"/>
    </source>
</evidence>
<accession>A0A437RE94</accession>
<dbReference type="OrthoDB" id="9992877at2"/>
<comment type="caution">
    <text evidence="3">The sequence shown here is derived from an EMBL/GenBank/DDBJ whole genome shotgun (WGS) entry which is preliminary data.</text>
</comment>
<dbReference type="EMBL" id="SACR01000004">
    <property type="protein sequence ID" value="RVU45079.1"/>
    <property type="molecule type" value="Genomic_DNA"/>
</dbReference>
<evidence type="ECO:0000256" key="1">
    <source>
        <dbReference type="SAM" id="Phobius"/>
    </source>
</evidence>
<dbReference type="RefSeq" id="WP_128229143.1">
    <property type="nucleotide sequence ID" value="NZ_SACR01000004.1"/>
</dbReference>
<sequence>MNPIPTSLLGAAASCAALCLLPGAALAALSTTPLAPFALESASGPSTSASNRLNAALAVLDEAQTSAGERAYRLAVTPTPVTARLDATALAIGSRTRPTASTLSLWAFITTVRAQQSGERFVILEANTSLLQLAEGPVAPVPLPAAAWLMLAGLMGLAGSAGLRLRRPLTPALAPAGVAA</sequence>
<keyword evidence="1" id="KW-0812">Transmembrane</keyword>
<gene>
    <name evidence="3" type="ORF">EOE66_13035</name>
</gene>
<reference evidence="3 4" key="1">
    <citation type="submission" date="2019-01" db="EMBL/GenBank/DDBJ databases">
        <authorList>
            <person name="Chen W.-M."/>
        </authorList>
    </citation>
    <scope>NUCLEOTIDE SEQUENCE [LARGE SCALE GENOMIC DNA]</scope>
    <source>
        <strain evidence="3 4">KYPY4</strain>
    </source>
</reference>
<dbReference type="AlphaFoldDB" id="A0A437RE94"/>
<dbReference type="Proteomes" id="UP000285575">
    <property type="component" value="Unassembled WGS sequence"/>
</dbReference>
<feature type="signal peptide" evidence="2">
    <location>
        <begin position="1"/>
        <end position="27"/>
    </location>
</feature>
<keyword evidence="1" id="KW-1133">Transmembrane helix</keyword>
<keyword evidence="1" id="KW-0472">Membrane</keyword>
<keyword evidence="4" id="KW-1185">Reference proteome</keyword>
<feature type="chain" id="PRO_5019231762" evidence="2">
    <location>
        <begin position="28"/>
        <end position="180"/>
    </location>
</feature>
<protein>
    <submittedName>
        <fullName evidence="3">Uncharacterized protein</fullName>
    </submittedName>
</protein>
<proteinExistence type="predicted"/>
<name>A0A437RE94_9BURK</name>
<evidence type="ECO:0000256" key="2">
    <source>
        <dbReference type="SAM" id="SignalP"/>
    </source>
</evidence>
<evidence type="ECO:0000313" key="3">
    <source>
        <dbReference type="EMBL" id="RVU45079.1"/>
    </source>
</evidence>
<keyword evidence="2" id="KW-0732">Signal</keyword>
<feature type="transmembrane region" description="Helical" evidence="1">
    <location>
        <begin position="145"/>
        <end position="163"/>
    </location>
</feature>